<reference evidence="2" key="1">
    <citation type="submission" date="2022-11" db="UniProtKB">
        <authorList>
            <consortium name="WormBaseParasite"/>
        </authorList>
    </citation>
    <scope>IDENTIFICATION</scope>
</reference>
<dbReference type="WBParaSite" id="PSAMB.scaffold2738size21557.g18928.t1">
    <property type="protein sequence ID" value="PSAMB.scaffold2738size21557.g18928.t1"/>
    <property type="gene ID" value="PSAMB.scaffold2738size21557.g18928"/>
</dbReference>
<evidence type="ECO:0000313" key="1">
    <source>
        <dbReference type="Proteomes" id="UP000887566"/>
    </source>
</evidence>
<keyword evidence="1" id="KW-1185">Reference proteome</keyword>
<proteinExistence type="predicted"/>
<evidence type="ECO:0000313" key="2">
    <source>
        <dbReference type="WBParaSite" id="PSAMB.scaffold2738size21557.g18928.t1"/>
    </source>
</evidence>
<sequence>MSISTVPAKIVMRGTSTLSLHERYAAFPLTQLDKDFWWTSPWSPSQTRHATLIVALPLLLATCKV</sequence>
<dbReference type="AlphaFoldDB" id="A0A914VWZ0"/>
<protein>
    <submittedName>
        <fullName evidence="2">Uncharacterized protein</fullName>
    </submittedName>
</protein>
<dbReference type="Proteomes" id="UP000887566">
    <property type="component" value="Unplaced"/>
</dbReference>
<accession>A0A914VWZ0</accession>
<organism evidence="1 2">
    <name type="scientific">Plectus sambesii</name>
    <dbReference type="NCBI Taxonomy" id="2011161"/>
    <lineage>
        <taxon>Eukaryota</taxon>
        <taxon>Metazoa</taxon>
        <taxon>Ecdysozoa</taxon>
        <taxon>Nematoda</taxon>
        <taxon>Chromadorea</taxon>
        <taxon>Plectida</taxon>
        <taxon>Plectina</taxon>
        <taxon>Plectoidea</taxon>
        <taxon>Plectidae</taxon>
        <taxon>Plectus</taxon>
    </lineage>
</organism>
<name>A0A914VWZ0_9BILA</name>